<sequence>MLKRLISLSKTLATPFLWVVGVVFVVCILVIKLYLLFVSSSASVLPYFYMVILYLMLIAIYKFKISVKVFYKLATVSYLVGVVTFIVSVEFSKFAFNIMLLLLITGMVKDLVYLGFIKRVKVGEFVWLGVFLFLLVASAFFYLVNHSGLAGRLLEITALFVLLRLVIYIWRFRQPDHK</sequence>
<name>A0A1F8APX5_9BACT</name>
<evidence type="ECO:0000256" key="1">
    <source>
        <dbReference type="SAM" id="Phobius"/>
    </source>
</evidence>
<evidence type="ECO:0000313" key="2">
    <source>
        <dbReference type="EMBL" id="OGM53816.1"/>
    </source>
</evidence>
<proteinExistence type="predicted"/>
<dbReference type="EMBL" id="MGGW01000020">
    <property type="protein sequence ID" value="OGM53816.1"/>
    <property type="molecule type" value="Genomic_DNA"/>
</dbReference>
<feature type="transmembrane region" description="Helical" evidence="1">
    <location>
        <begin position="44"/>
        <end position="63"/>
    </location>
</feature>
<accession>A0A1F8APX5</accession>
<feature type="transmembrane region" description="Helical" evidence="1">
    <location>
        <begin position="150"/>
        <end position="170"/>
    </location>
</feature>
<feature type="transmembrane region" description="Helical" evidence="1">
    <location>
        <begin position="12"/>
        <end position="38"/>
    </location>
</feature>
<comment type="caution">
    <text evidence="2">The sequence shown here is derived from an EMBL/GenBank/DDBJ whole genome shotgun (WGS) entry which is preliminary data.</text>
</comment>
<protein>
    <submittedName>
        <fullName evidence="2">Uncharacterized protein</fullName>
    </submittedName>
</protein>
<reference evidence="2 3" key="1">
    <citation type="journal article" date="2016" name="Nat. Commun.">
        <title>Thousands of microbial genomes shed light on interconnected biogeochemical processes in an aquifer system.</title>
        <authorList>
            <person name="Anantharaman K."/>
            <person name="Brown C.T."/>
            <person name="Hug L.A."/>
            <person name="Sharon I."/>
            <person name="Castelle C.J."/>
            <person name="Probst A.J."/>
            <person name="Thomas B.C."/>
            <person name="Singh A."/>
            <person name="Wilkins M.J."/>
            <person name="Karaoz U."/>
            <person name="Brodie E.L."/>
            <person name="Williams K.H."/>
            <person name="Hubbard S.S."/>
            <person name="Banfield J.F."/>
        </authorList>
    </citation>
    <scope>NUCLEOTIDE SEQUENCE [LARGE SCALE GENOMIC DNA]</scope>
</reference>
<evidence type="ECO:0000313" key="3">
    <source>
        <dbReference type="Proteomes" id="UP000178603"/>
    </source>
</evidence>
<keyword evidence="1" id="KW-0812">Transmembrane</keyword>
<organism evidence="2 3">
    <name type="scientific">Candidatus Woesebacteria bacterium RIFCSPHIGHO2_12_FULL_41_24</name>
    <dbReference type="NCBI Taxonomy" id="1802510"/>
    <lineage>
        <taxon>Bacteria</taxon>
        <taxon>Candidatus Woeseibacteriota</taxon>
    </lineage>
</organism>
<feature type="transmembrane region" description="Helical" evidence="1">
    <location>
        <begin position="125"/>
        <end position="144"/>
    </location>
</feature>
<dbReference type="AlphaFoldDB" id="A0A1F8APX5"/>
<feature type="transmembrane region" description="Helical" evidence="1">
    <location>
        <begin position="70"/>
        <end position="88"/>
    </location>
</feature>
<gene>
    <name evidence="2" type="ORF">A3E44_05360</name>
</gene>
<feature type="transmembrane region" description="Helical" evidence="1">
    <location>
        <begin position="94"/>
        <end position="113"/>
    </location>
</feature>
<keyword evidence="1" id="KW-1133">Transmembrane helix</keyword>
<dbReference type="Proteomes" id="UP000178603">
    <property type="component" value="Unassembled WGS sequence"/>
</dbReference>
<keyword evidence="1" id="KW-0472">Membrane</keyword>